<dbReference type="SUPFAM" id="SSF53335">
    <property type="entry name" value="S-adenosyl-L-methionine-dependent methyltransferases"/>
    <property type="match status" value="1"/>
</dbReference>
<dbReference type="GO" id="GO:0008168">
    <property type="term" value="F:methyltransferase activity"/>
    <property type="evidence" value="ECO:0007669"/>
    <property type="project" value="UniProtKB-KW"/>
</dbReference>
<name>A0A918U1H2_9ACTN</name>
<gene>
    <name evidence="2" type="ORF">GCM10010358_39760</name>
</gene>
<comment type="caution">
    <text evidence="2">The sequence shown here is derived from an EMBL/GenBank/DDBJ whole genome shotgun (WGS) entry which is preliminary data.</text>
</comment>
<organism evidence="2 3">
    <name type="scientific">Streptomyces minutiscleroticus</name>
    <dbReference type="NCBI Taxonomy" id="68238"/>
    <lineage>
        <taxon>Bacteria</taxon>
        <taxon>Bacillati</taxon>
        <taxon>Actinomycetota</taxon>
        <taxon>Actinomycetes</taxon>
        <taxon>Kitasatosporales</taxon>
        <taxon>Streptomycetaceae</taxon>
        <taxon>Streptomyces</taxon>
    </lineage>
</organism>
<reference evidence="2" key="1">
    <citation type="journal article" date="2014" name="Int. J. Syst. Evol. Microbiol.">
        <title>Complete genome sequence of Corynebacterium casei LMG S-19264T (=DSM 44701T), isolated from a smear-ripened cheese.</title>
        <authorList>
            <consortium name="US DOE Joint Genome Institute (JGI-PGF)"/>
            <person name="Walter F."/>
            <person name="Albersmeier A."/>
            <person name="Kalinowski J."/>
            <person name="Ruckert C."/>
        </authorList>
    </citation>
    <scope>NUCLEOTIDE SEQUENCE</scope>
    <source>
        <strain evidence="2">JCM 4790</strain>
    </source>
</reference>
<dbReference type="Pfam" id="PF13649">
    <property type="entry name" value="Methyltransf_25"/>
    <property type="match status" value="1"/>
</dbReference>
<dbReference type="InterPro" id="IPR041698">
    <property type="entry name" value="Methyltransf_25"/>
</dbReference>
<feature type="domain" description="Methyltransferase" evidence="1">
    <location>
        <begin position="41"/>
        <end position="139"/>
    </location>
</feature>
<keyword evidence="2" id="KW-0489">Methyltransferase</keyword>
<dbReference type="EMBL" id="BMVU01000018">
    <property type="protein sequence ID" value="GGX81452.1"/>
    <property type="molecule type" value="Genomic_DNA"/>
</dbReference>
<keyword evidence="2" id="KW-0808">Transferase</keyword>
<evidence type="ECO:0000313" key="2">
    <source>
        <dbReference type="EMBL" id="GGX81452.1"/>
    </source>
</evidence>
<dbReference type="AlphaFoldDB" id="A0A918U1H2"/>
<dbReference type="InterPro" id="IPR029063">
    <property type="entry name" value="SAM-dependent_MTases_sf"/>
</dbReference>
<proteinExistence type="predicted"/>
<dbReference type="RefSeq" id="WP_190191605.1">
    <property type="nucleotide sequence ID" value="NZ_BMVU01000018.1"/>
</dbReference>
<evidence type="ECO:0000259" key="1">
    <source>
        <dbReference type="Pfam" id="PF13649"/>
    </source>
</evidence>
<protein>
    <submittedName>
        <fullName evidence="2">Methyltransferase type 12</fullName>
    </submittedName>
</protein>
<sequence length="249" mass="26902">MSDPYERSAEYLDIMIADAWRPLAPALADVLTGVKAKTGAVVDLGAGSGRGVRVICDALPRTPVLAVEPSVAMRAVLLARLHDDPELRRRVTVTAGDCASFDWPDGVRAVVALNMLGHLPPPQRRALWARAARHLAPGGALVVNVTPPFEPTTVERVRMAHATIGLSEYEGWASARPSGTDEITWHMEYRTLRQGSPLTQASVEYRWWVAPEEALATEAAEAGLSFRPAGDPDLGLRVLTRVGGNNPVY</sequence>
<keyword evidence="3" id="KW-1185">Reference proteome</keyword>
<reference evidence="2" key="2">
    <citation type="submission" date="2020-09" db="EMBL/GenBank/DDBJ databases">
        <authorList>
            <person name="Sun Q."/>
            <person name="Ohkuma M."/>
        </authorList>
    </citation>
    <scope>NUCLEOTIDE SEQUENCE</scope>
    <source>
        <strain evidence="2">JCM 4790</strain>
    </source>
</reference>
<evidence type="ECO:0000313" key="3">
    <source>
        <dbReference type="Proteomes" id="UP000619244"/>
    </source>
</evidence>
<accession>A0A918U1H2</accession>
<dbReference type="GO" id="GO:0032259">
    <property type="term" value="P:methylation"/>
    <property type="evidence" value="ECO:0007669"/>
    <property type="project" value="UniProtKB-KW"/>
</dbReference>
<dbReference type="Gene3D" id="3.40.50.150">
    <property type="entry name" value="Vaccinia Virus protein VP39"/>
    <property type="match status" value="1"/>
</dbReference>
<dbReference type="Proteomes" id="UP000619244">
    <property type="component" value="Unassembled WGS sequence"/>
</dbReference>